<evidence type="ECO:0000313" key="2">
    <source>
        <dbReference type="EMBL" id="NKZ37904.1"/>
    </source>
</evidence>
<protein>
    <submittedName>
        <fullName evidence="2">Toll/interleukin-1 receptor domain-containing protein</fullName>
    </submittedName>
</protein>
<keyword evidence="2" id="KW-0675">Receptor</keyword>
<accession>A0A846ZHV7</accession>
<feature type="domain" description="TIR" evidence="1">
    <location>
        <begin position="103"/>
        <end position="207"/>
    </location>
</feature>
<dbReference type="RefSeq" id="WP_168608376.1">
    <property type="nucleotide sequence ID" value="NZ_JAAZQD010000001.1"/>
</dbReference>
<proteinExistence type="predicted"/>
<comment type="caution">
    <text evidence="2">The sequence shown here is derived from an EMBL/GenBank/DDBJ whole genome shotgun (WGS) entry which is preliminary data.</text>
</comment>
<evidence type="ECO:0000259" key="1">
    <source>
        <dbReference type="Pfam" id="PF13676"/>
    </source>
</evidence>
<dbReference type="Pfam" id="PF13676">
    <property type="entry name" value="TIR_2"/>
    <property type="match status" value="1"/>
</dbReference>
<dbReference type="InterPro" id="IPR035897">
    <property type="entry name" value="Toll_tir_struct_dom_sf"/>
</dbReference>
<dbReference type="InterPro" id="IPR000157">
    <property type="entry name" value="TIR_dom"/>
</dbReference>
<dbReference type="Gene3D" id="3.40.50.10140">
    <property type="entry name" value="Toll/interleukin-1 receptor homology (TIR) domain"/>
    <property type="match status" value="1"/>
</dbReference>
<sequence>MGIEFSRGGRKMSSNDFFKGIMDDAVKNAISSYAETLHGKASSVVDPETGKHAPVFVRSIGKEKLTIHTSGSAAFAHALEQRLGLNHGEVRSMNEPGNRERLVYLAHAWEDKHLAKPLAEGLMGLGINVWYDNWEIGSGDSLRRKMEEGLGNCTHFIVLLTETSIKKNWVNEEIDAGLMNAVEGSAKFIGLRHKLPLSAVSPFLKTRLTPEFQPGDEGLHALASDIYGVSKKPPLGEKPRYVETHQSGSTWSAGARVVAEYFVRNSENGQPLEPMATHEEIHQETGLPIPDVRIGTLDLVGAGLLEEHGYNGGDSHFSPKSDLFATFDGDFMDWKPDEDARDLAVHLLNLDTQQADASEVSESLGWQARRFNAAAAYLVSARVVKPIEYMGGGDHWPPAFMLGDELLRFVRSL</sequence>
<evidence type="ECO:0000313" key="3">
    <source>
        <dbReference type="Proteomes" id="UP000541636"/>
    </source>
</evidence>
<keyword evidence="3" id="KW-1185">Reference proteome</keyword>
<gene>
    <name evidence="2" type="ORF">HF690_02925</name>
</gene>
<organism evidence="2 3">
    <name type="scientific">Oleiagrimonas citrea</name>
    <dbReference type="NCBI Taxonomy" id="1665687"/>
    <lineage>
        <taxon>Bacteria</taxon>
        <taxon>Pseudomonadati</taxon>
        <taxon>Pseudomonadota</taxon>
        <taxon>Gammaproteobacteria</taxon>
        <taxon>Lysobacterales</taxon>
        <taxon>Rhodanobacteraceae</taxon>
        <taxon>Oleiagrimonas</taxon>
    </lineage>
</organism>
<dbReference type="SUPFAM" id="SSF52200">
    <property type="entry name" value="Toll/Interleukin receptor TIR domain"/>
    <property type="match status" value="1"/>
</dbReference>
<dbReference type="Proteomes" id="UP000541636">
    <property type="component" value="Unassembled WGS sequence"/>
</dbReference>
<dbReference type="GO" id="GO:0007165">
    <property type="term" value="P:signal transduction"/>
    <property type="evidence" value="ECO:0007669"/>
    <property type="project" value="InterPro"/>
</dbReference>
<dbReference type="EMBL" id="JAAZQD010000001">
    <property type="protein sequence ID" value="NKZ37904.1"/>
    <property type="molecule type" value="Genomic_DNA"/>
</dbReference>
<reference evidence="2 3" key="1">
    <citation type="journal article" date="2017" name="Int. J. Syst. Evol. Microbiol.">
        <title>Oleiagrimonas citrea sp. nov., a marine bacterium isolated from tidal flat sediment and emended description of the genus Oleiagrimonas Fang et al. 2015 and Oleiagrimonas soli.</title>
        <authorList>
            <person name="Yang S.H."/>
            <person name="Seo H.S."/>
            <person name="Seong C.N."/>
            <person name="Kwon K.K."/>
        </authorList>
    </citation>
    <scope>NUCLEOTIDE SEQUENCE [LARGE SCALE GENOMIC DNA]</scope>
    <source>
        <strain evidence="2 3">MEBiC09124</strain>
    </source>
</reference>
<dbReference type="AlphaFoldDB" id="A0A846ZHV7"/>
<name>A0A846ZHV7_9GAMM</name>